<feature type="compositionally biased region" description="Basic residues" evidence="1">
    <location>
        <begin position="136"/>
        <end position="148"/>
    </location>
</feature>
<evidence type="ECO:0000313" key="2">
    <source>
        <dbReference type="EMBL" id="KAK3757196.1"/>
    </source>
</evidence>
<dbReference type="EMBL" id="JAWDGP010005402">
    <property type="protein sequence ID" value="KAK3757196.1"/>
    <property type="molecule type" value="Genomic_DNA"/>
</dbReference>
<dbReference type="Proteomes" id="UP001283361">
    <property type="component" value="Unassembled WGS sequence"/>
</dbReference>
<proteinExistence type="predicted"/>
<protein>
    <submittedName>
        <fullName evidence="2">Uncharacterized protein</fullName>
    </submittedName>
</protein>
<comment type="caution">
    <text evidence="2">The sequence shown here is derived from an EMBL/GenBank/DDBJ whole genome shotgun (WGS) entry which is preliminary data.</text>
</comment>
<evidence type="ECO:0000313" key="3">
    <source>
        <dbReference type="Proteomes" id="UP001283361"/>
    </source>
</evidence>
<evidence type="ECO:0000256" key="1">
    <source>
        <dbReference type="SAM" id="MobiDB-lite"/>
    </source>
</evidence>
<organism evidence="2 3">
    <name type="scientific">Elysia crispata</name>
    <name type="common">lettuce slug</name>
    <dbReference type="NCBI Taxonomy" id="231223"/>
    <lineage>
        <taxon>Eukaryota</taxon>
        <taxon>Metazoa</taxon>
        <taxon>Spiralia</taxon>
        <taxon>Lophotrochozoa</taxon>
        <taxon>Mollusca</taxon>
        <taxon>Gastropoda</taxon>
        <taxon>Heterobranchia</taxon>
        <taxon>Euthyneura</taxon>
        <taxon>Panpulmonata</taxon>
        <taxon>Sacoglossa</taxon>
        <taxon>Placobranchoidea</taxon>
        <taxon>Plakobranchidae</taxon>
        <taxon>Elysia</taxon>
    </lineage>
</organism>
<reference evidence="2" key="1">
    <citation type="journal article" date="2023" name="G3 (Bethesda)">
        <title>A reference genome for the long-term kleptoplast-retaining sea slug Elysia crispata morphotype clarki.</title>
        <authorList>
            <person name="Eastman K.E."/>
            <person name="Pendleton A.L."/>
            <person name="Shaikh M.A."/>
            <person name="Suttiyut T."/>
            <person name="Ogas R."/>
            <person name="Tomko P."/>
            <person name="Gavelis G."/>
            <person name="Widhalm J.R."/>
            <person name="Wisecaver J.H."/>
        </authorList>
    </citation>
    <scope>NUCLEOTIDE SEQUENCE</scope>
    <source>
        <strain evidence="2">ECLA1</strain>
    </source>
</reference>
<keyword evidence="3" id="KW-1185">Reference proteome</keyword>
<sequence>MKRVTCVTDISNTRIAAPPSTCATSVTLLYTEQSIKQQRQLTERPLRRTARSPVTLCEPVQMTHHDFMDWKSAVSQYTLKQLGEQRPYLQKIVTAAFCKGSEYTTYQTAFDQREDSVKVIKSNFNLADAFGERRKKPREVEIRKKKQKTSASQIFS</sequence>
<accession>A0AAE0YVE0</accession>
<feature type="region of interest" description="Disordered" evidence="1">
    <location>
        <begin position="136"/>
        <end position="156"/>
    </location>
</feature>
<gene>
    <name evidence="2" type="ORF">RRG08_042880</name>
</gene>
<name>A0AAE0YVE0_9GAST</name>
<dbReference type="AlphaFoldDB" id="A0AAE0YVE0"/>